<evidence type="ECO:0000259" key="8">
    <source>
        <dbReference type="Pfam" id="PF06814"/>
    </source>
</evidence>
<evidence type="ECO:0000313" key="10">
    <source>
        <dbReference type="Proteomes" id="UP001154078"/>
    </source>
</evidence>
<evidence type="ECO:0000256" key="5">
    <source>
        <dbReference type="ARBA" id="ARBA00023136"/>
    </source>
</evidence>
<feature type="transmembrane region" description="Helical" evidence="6">
    <location>
        <begin position="248"/>
        <end position="271"/>
    </location>
</feature>
<dbReference type="GO" id="GO:0016020">
    <property type="term" value="C:membrane"/>
    <property type="evidence" value="ECO:0007669"/>
    <property type="project" value="UniProtKB-SubCell"/>
</dbReference>
<evidence type="ECO:0000313" key="9">
    <source>
        <dbReference type="EMBL" id="CAH0546616.1"/>
    </source>
</evidence>
<feature type="transmembrane region" description="Helical" evidence="6">
    <location>
        <begin position="283"/>
        <end position="309"/>
    </location>
</feature>
<evidence type="ECO:0000256" key="1">
    <source>
        <dbReference type="ARBA" id="ARBA00004141"/>
    </source>
</evidence>
<dbReference type="InterPro" id="IPR009637">
    <property type="entry name" value="GPR107/GPR108-like"/>
</dbReference>
<keyword evidence="3 7" id="KW-0732">Signal</keyword>
<evidence type="ECO:0000256" key="6">
    <source>
        <dbReference type="SAM" id="Phobius"/>
    </source>
</evidence>
<dbReference type="Pfam" id="PF06814">
    <property type="entry name" value="GOST_TM"/>
    <property type="match status" value="1"/>
</dbReference>
<feature type="transmembrane region" description="Helical" evidence="6">
    <location>
        <begin position="351"/>
        <end position="373"/>
    </location>
</feature>
<accession>A0A9P0F9G2</accession>
<dbReference type="Proteomes" id="UP001154078">
    <property type="component" value="Chromosome 1"/>
</dbReference>
<name>A0A9P0F9G2_BRAAE</name>
<dbReference type="GO" id="GO:0005794">
    <property type="term" value="C:Golgi apparatus"/>
    <property type="evidence" value="ECO:0007669"/>
    <property type="project" value="TreeGrafter"/>
</dbReference>
<reference evidence="9" key="1">
    <citation type="submission" date="2021-12" db="EMBL/GenBank/DDBJ databases">
        <authorList>
            <person name="King R."/>
        </authorList>
    </citation>
    <scope>NUCLEOTIDE SEQUENCE</scope>
</reference>
<dbReference type="PANTHER" id="PTHR21229">
    <property type="entry name" value="LUNG SEVEN TRANSMEMBRANE RECEPTOR"/>
    <property type="match status" value="1"/>
</dbReference>
<sequence>MKTKCLSVLMVLCTILQLASLRKHSLEINNDARKYIPLSTFGFYLGGYLDVKVLNFKTNPEDKKAMFGFSLDRTKISAVDPYLNKNEDHCVLTDAIRPPQDAIITHIILDLENKTMKIDCNNDEIHIYHESDEKKTYTCKNLSFPMTSKVKNGVTYYNASFHMSVETIKEEGLYNLYFHNCPNYNPSKETYVDCTVQITEKNTSSFLSAGEMPLPALYCMMSILFMLSGMFWVFLLRQSKHPVFKIHYMMTVLVFLKAISLAFHGVNYHYIESLGVHLATWAILFYVAHLLKGALLFVVIVLVGTGWTFIKHVLTPRDKRVFMAIIPLQVLANVAEIILEESEEGAREYTAWRDIVILVDLLCCGCILFPVVWSIRHLQEASQTDGKAALNLRKLKLFRHFYVMIVCYIYTTRIIVSLLKMTVTFQYEWLHEMFREMATYVFFVLTAYKFRPASHNPYFALDEDDDDVEEVLTSSGATEGLKSVNNRVNKKPLHTTLTEVTEEEKDALLSQRESSHDYD</sequence>
<feature type="chain" id="PRO_5040455532" description="GOST seven transmembrane domain-containing protein" evidence="7">
    <location>
        <begin position="22"/>
        <end position="519"/>
    </location>
</feature>
<feature type="transmembrane region" description="Helical" evidence="6">
    <location>
        <begin position="401"/>
        <end position="421"/>
    </location>
</feature>
<dbReference type="OrthoDB" id="29657at2759"/>
<dbReference type="EMBL" id="OV121132">
    <property type="protein sequence ID" value="CAH0546616.1"/>
    <property type="molecule type" value="Genomic_DNA"/>
</dbReference>
<gene>
    <name evidence="9" type="ORF">MELIAE_LOCUS739</name>
</gene>
<feature type="signal peptide" evidence="7">
    <location>
        <begin position="1"/>
        <end position="21"/>
    </location>
</feature>
<keyword evidence="4 6" id="KW-1133">Transmembrane helix</keyword>
<comment type="subcellular location">
    <subcellularLocation>
        <location evidence="1">Membrane</location>
        <topology evidence="1">Multi-pass membrane protein</topology>
    </subcellularLocation>
</comment>
<keyword evidence="10" id="KW-1185">Reference proteome</keyword>
<evidence type="ECO:0000256" key="2">
    <source>
        <dbReference type="ARBA" id="ARBA00022692"/>
    </source>
</evidence>
<evidence type="ECO:0000256" key="4">
    <source>
        <dbReference type="ARBA" id="ARBA00022989"/>
    </source>
</evidence>
<feature type="transmembrane region" description="Helical" evidence="6">
    <location>
        <begin position="215"/>
        <end position="236"/>
    </location>
</feature>
<dbReference type="InterPro" id="IPR053937">
    <property type="entry name" value="GOST_TM"/>
</dbReference>
<evidence type="ECO:0000256" key="7">
    <source>
        <dbReference type="SAM" id="SignalP"/>
    </source>
</evidence>
<protein>
    <recommendedName>
        <fullName evidence="8">GOST seven transmembrane domain-containing protein</fullName>
    </recommendedName>
</protein>
<keyword evidence="2 6" id="KW-0812">Transmembrane</keyword>
<feature type="domain" description="GOST seven transmembrane" evidence="8">
    <location>
        <begin position="213"/>
        <end position="457"/>
    </location>
</feature>
<keyword evidence="5 6" id="KW-0472">Membrane</keyword>
<proteinExistence type="predicted"/>
<dbReference type="PANTHER" id="PTHR21229:SF2">
    <property type="entry name" value="RE59932P"/>
    <property type="match status" value="1"/>
</dbReference>
<evidence type="ECO:0000256" key="3">
    <source>
        <dbReference type="ARBA" id="ARBA00022729"/>
    </source>
</evidence>
<organism evidence="9 10">
    <name type="scientific">Brassicogethes aeneus</name>
    <name type="common">Rape pollen beetle</name>
    <name type="synonym">Meligethes aeneus</name>
    <dbReference type="NCBI Taxonomy" id="1431903"/>
    <lineage>
        <taxon>Eukaryota</taxon>
        <taxon>Metazoa</taxon>
        <taxon>Ecdysozoa</taxon>
        <taxon>Arthropoda</taxon>
        <taxon>Hexapoda</taxon>
        <taxon>Insecta</taxon>
        <taxon>Pterygota</taxon>
        <taxon>Neoptera</taxon>
        <taxon>Endopterygota</taxon>
        <taxon>Coleoptera</taxon>
        <taxon>Polyphaga</taxon>
        <taxon>Cucujiformia</taxon>
        <taxon>Nitidulidae</taxon>
        <taxon>Meligethinae</taxon>
        <taxon>Brassicogethes</taxon>
    </lineage>
</organism>
<dbReference type="AlphaFoldDB" id="A0A9P0F9G2"/>